<evidence type="ECO:0000313" key="10">
    <source>
        <dbReference type="Proteomes" id="UP000836841"/>
    </source>
</evidence>
<dbReference type="PANTHER" id="PTHR31218">
    <property type="entry name" value="WAT1-RELATED PROTEIN"/>
    <property type="match status" value="1"/>
</dbReference>
<reference evidence="9 10" key="1">
    <citation type="submission" date="2022-03" db="EMBL/GenBank/DDBJ databases">
        <authorList>
            <person name="Nunn A."/>
            <person name="Chopra R."/>
            <person name="Nunn A."/>
            <person name="Contreras Garrido A."/>
        </authorList>
    </citation>
    <scope>NUCLEOTIDE SEQUENCE [LARGE SCALE GENOMIC DNA]</scope>
</reference>
<feature type="transmembrane region" description="Helical" evidence="6">
    <location>
        <begin position="244"/>
        <end position="265"/>
    </location>
</feature>
<protein>
    <recommendedName>
        <fullName evidence="6">WAT1-related protein</fullName>
    </recommendedName>
</protein>
<feature type="compositionally biased region" description="Acidic residues" evidence="7">
    <location>
        <begin position="388"/>
        <end position="397"/>
    </location>
</feature>
<evidence type="ECO:0000256" key="2">
    <source>
        <dbReference type="ARBA" id="ARBA00007635"/>
    </source>
</evidence>
<evidence type="ECO:0000256" key="3">
    <source>
        <dbReference type="ARBA" id="ARBA00022692"/>
    </source>
</evidence>
<dbReference type="InterPro" id="IPR000620">
    <property type="entry name" value="EamA_dom"/>
</dbReference>
<evidence type="ECO:0000256" key="6">
    <source>
        <dbReference type="RuleBase" id="RU363077"/>
    </source>
</evidence>
<feature type="transmembrane region" description="Helical" evidence="6">
    <location>
        <begin position="115"/>
        <end position="135"/>
    </location>
</feature>
<dbReference type="Proteomes" id="UP000836841">
    <property type="component" value="Unassembled WGS sequence"/>
</dbReference>
<dbReference type="Pfam" id="PF00892">
    <property type="entry name" value="EamA"/>
    <property type="match status" value="2"/>
</dbReference>
<feature type="transmembrane region" description="Helical" evidence="6">
    <location>
        <begin position="309"/>
        <end position="329"/>
    </location>
</feature>
<feature type="transmembrane region" description="Helical" evidence="6">
    <location>
        <begin position="335"/>
        <end position="354"/>
    </location>
</feature>
<feature type="transmembrane region" description="Helical" evidence="6">
    <location>
        <begin position="277"/>
        <end position="297"/>
    </location>
</feature>
<keyword evidence="4 6" id="KW-1133">Transmembrane helix</keyword>
<keyword evidence="10" id="KW-1185">Reference proteome</keyword>
<comment type="subcellular location">
    <subcellularLocation>
        <location evidence="1 6">Membrane</location>
        <topology evidence="1 6">Multi-pass membrane protein</topology>
    </subcellularLocation>
</comment>
<comment type="caution">
    <text evidence="9">The sequence shown here is derived from an EMBL/GenBank/DDBJ whole genome shotgun (WGS) entry which is preliminary data.</text>
</comment>
<evidence type="ECO:0000313" key="9">
    <source>
        <dbReference type="EMBL" id="CAH2040935.1"/>
    </source>
</evidence>
<feature type="transmembrane region" description="Helical" evidence="6">
    <location>
        <begin position="84"/>
        <end position="103"/>
    </location>
</feature>
<evidence type="ECO:0000256" key="7">
    <source>
        <dbReference type="SAM" id="MobiDB-lite"/>
    </source>
</evidence>
<evidence type="ECO:0000256" key="1">
    <source>
        <dbReference type="ARBA" id="ARBA00004141"/>
    </source>
</evidence>
<evidence type="ECO:0000259" key="8">
    <source>
        <dbReference type="Pfam" id="PF00892"/>
    </source>
</evidence>
<accession>A0AAU9RIY6</accession>
<comment type="similarity">
    <text evidence="2 6">Belongs to the drug/metabolite transporter (DMT) superfamily. Plant drug/metabolite exporter (P-DME) (TC 2.A.7.4) family.</text>
</comment>
<dbReference type="EMBL" id="CAJVSB020000043">
    <property type="protein sequence ID" value="CAH2040935.1"/>
    <property type="molecule type" value="Genomic_DNA"/>
</dbReference>
<keyword evidence="3 6" id="KW-0812">Transmembrane</keyword>
<feature type="non-terminal residue" evidence="9">
    <location>
        <position position="1"/>
    </location>
</feature>
<evidence type="ECO:0000256" key="5">
    <source>
        <dbReference type="ARBA" id="ARBA00023136"/>
    </source>
</evidence>
<feature type="transmembrane region" description="Helical" evidence="6">
    <location>
        <begin position="54"/>
        <end position="72"/>
    </location>
</feature>
<feature type="region of interest" description="Disordered" evidence="7">
    <location>
        <begin position="371"/>
        <end position="397"/>
    </location>
</feature>
<evidence type="ECO:0000256" key="4">
    <source>
        <dbReference type="ARBA" id="ARBA00022989"/>
    </source>
</evidence>
<dbReference type="SUPFAM" id="SSF103481">
    <property type="entry name" value="Multidrug resistance efflux transporter EmrE"/>
    <property type="match status" value="2"/>
</dbReference>
<sequence>FISAAMFVLAKAAFNDGMSSFVFVFYRQAIGSILLLPFAIIFEGKKASRLSVVTLSKIFMLSLVGITVPLNANGLALVYTSPTMAAAITNTLPVITFFLALILRMEKLRLRTVGGVAKAGGIVFCLGGVVILALYRGPCFKLFLRHPLLSSSSQDHTPYSQQSWLKGCVLMFVCPICWALWIVFQFLLIQFETSSSNFKNHPSNSSIDLAYHQLKHLLSIFSLFIICIWEKDQTRVLEEYPSKLAFTSLQCIVSAIQSFLVAIAIERNPSQWKLGWKLGSAAVAYSGTIVTGVGYYIQAWLLEKKGPVFQAMWTPAGLILTIFCSMFLLGETVSLGSVVGGMLLVASLYSVLWGKSKEQKVAELKNESELSIEAPPSATFSKKTSRDADEDSTGNSC</sequence>
<dbReference type="AlphaFoldDB" id="A0AAU9RIY6"/>
<feature type="transmembrane region" description="Helical" evidence="6">
    <location>
        <begin position="164"/>
        <end position="189"/>
    </location>
</feature>
<dbReference type="GO" id="GO:0016020">
    <property type="term" value="C:membrane"/>
    <property type="evidence" value="ECO:0007669"/>
    <property type="project" value="UniProtKB-SubCell"/>
</dbReference>
<feature type="domain" description="EamA" evidence="8">
    <location>
        <begin position="235"/>
        <end position="352"/>
    </location>
</feature>
<name>A0AAU9RIY6_THLAR</name>
<feature type="domain" description="EamA" evidence="8">
    <location>
        <begin position="1"/>
        <end position="130"/>
    </location>
</feature>
<dbReference type="InterPro" id="IPR037185">
    <property type="entry name" value="EmrE-like"/>
</dbReference>
<organism evidence="9 10">
    <name type="scientific">Thlaspi arvense</name>
    <name type="common">Field penny-cress</name>
    <dbReference type="NCBI Taxonomy" id="13288"/>
    <lineage>
        <taxon>Eukaryota</taxon>
        <taxon>Viridiplantae</taxon>
        <taxon>Streptophyta</taxon>
        <taxon>Embryophyta</taxon>
        <taxon>Tracheophyta</taxon>
        <taxon>Spermatophyta</taxon>
        <taxon>Magnoliopsida</taxon>
        <taxon>eudicotyledons</taxon>
        <taxon>Gunneridae</taxon>
        <taxon>Pentapetalae</taxon>
        <taxon>rosids</taxon>
        <taxon>malvids</taxon>
        <taxon>Brassicales</taxon>
        <taxon>Brassicaceae</taxon>
        <taxon>Thlaspideae</taxon>
        <taxon>Thlaspi</taxon>
    </lineage>
</organism>
<gene>
    <name evidence="9" type="ORF">TAV2_LOCUS4239</name>
</gene>
<feature type="transmembrane region" description="Helical" evidence="6">
    <location>
        <begin position="20"/>
        <end position="42"/>
    </location>
</feature>
<proteinExistence type="inferred from homology"/>
<dbReference type="InterPro" id="IPR030184">
    <property type="entry name" value="WAT1-related"/>
</dbReference>
<dbReference type="GO" id="GO:0022857">
    <property type="term" value="F:transmembrane transporter activity"/>
    <property type="evidence" value="ECO:0007669"/>
    <property type="project" value="InterPro"/>
</dbReference>
<keyword evidence="5 6" id="KW-0472">Membrane</keyword>